<comment type="caution">
    <text evidence="2">The sequence shown here is derived from an EMBL/GenBank/DDBJ whole genome shotgun (WGS) entry which is preliminary data.</text>
</comment>
<reference evidence="2 3" key="1">
    <citation type="submission" date="2019-04" db="EMBL/GenBank/DDBJ databases">
        <title>Mesorhizobium composti sp. nov., isolated from compost.</title>
        <authorList>
            <person name="Lin S.-Y."/>
            <person name="Hameed A."/>
            <person name="Hsieh Y.-T."/>
            <person name="Young C.-C."/>
        </authorList>
    </citation>
    <scope>NUCLEOTIDE SEQUENCE [LARGE SCALE GENOMIC DNA]</scope>
    <source>
        <strain evidence="2 3">CC-YTH430</strain>
    </source>
</reference>
<evidence type="ECO:0000259" key="1">
    <source>
        <dbReference type="PROSITE" id="PS51186"/>
    </source>
</evidence>
<gene>
    <name evidence="2" type="ORF">E6C48_09700</name>
</gene>
<dbReference type="PANTHER" id="PTHR43792:SF16">
    <property type="entry name" value="N-ACETYLTRANSFERASE DOMAIN-CONTAINING PROTEIN"/>
    <property type="match status" value="1"/>
</dbReference>
<evidence type="ECO:0000313" key="3">
    <source>
        <dbReference type="Proteomes" id="UP000306441"/>
    </source>
</evidence>
<dbReference type="Gene3D" id="3.40.630.30">
    <property type="match status" value="1"/>
</dbReference>
<accession>A0ABY2QB50</accession>
<dbReference type="InterPro" id="IPR016181">
    <property type="entry name" value="Acyl_CoA_acyltransferase"/>
</dbReference>
<dbReference type="EMBL" id="SSNY01000004">
    <property type="protein sequence ID" value="THF57999.1"/>
    <property type="molecule type" value="Genomic_DNA"/>
</dbReference>
<protein>
    <submittedName>
        <fullName evidence="2">GNAT family N-acetyltransferase</fullName>
    </submittedName>
</protein>
<proteinExistence type="predicted"/>
<dbReference type="InterPro" id="IPR051531">
    <property type="entry name" value="N-acetyltransferase"/>
</dbReference>
<dbReference type="Proteomes" id="UP000306441">
    <property type="component" value="Unassembled WGS sequence"/>
</dbReference>
<dbReference type="PROSITE" id="PS51186">
    <property type="entry name" value="GNAT"/>
    <property type="match status" value="1"/>
</dbReference>
<name>A0ABY2QB50_9HYPH</name>
<feature type="domain" description="N-acetyltransferase" evidence="1">
    <location>
        <begin position="16"/>
        <end position="179"/>
    </location>
</feature>
<dbReference type="Pfam" id="PF13302">
    <property type="entry name" value="Acetyltransf_3"/>
    <property type="match status" value="1"/>
</dbReference>
<evidence type="ECO:0000313" key="2">
    <source>
        <dbReference type="EMBL" id="THF57999.1"/>
    </source>
</evidence>
<dbReference type="PANTHER" id="PTHR43792">
    <property type="entry name" value="GNAT FAMILY, PUTATIVE (AFU_ORTHOLOGUE AFUA_3G00765)-RELATED-RELATED"/>
    <property type="match status" value="1"/>
</dbReference>
<dbReference type="InterPro" id="IPR000182">
    <property type="entry name" value="GNAT_dom"/>
</dbReference>
<dbReference type="RefSeq" id="WP_136356519.1">
    <property type="nucleotide sequence ID" value="NZ_SSNY01000004.1"/>
</dbReference>
<dbReference type="SUPFAM" id="SSF55729">
    <property type="entry name" value="Acyl-CoA N-acyltransferases (Nat)"/>
    <property type="match status" value="1"/>
</dbReference>
<keyword evidence="3" id="KW-1185">Reference proteome</keyword>
<organism evidence="2 3">
    <name type="scientific">Ollibium composti</name>
    <dbReference type="NCBI Taxonomy" id="2675109"/>
    <lineage>
        <taxon>Bacteria</taxon>
        <taxon>Pseudomonadati</taxon>
        <taxon>Pseudomonadota</taxon>
        <taxon>Alphaproteobacteria</taxon>
        <taxon>Hyphomicrobiales</taxon>
        <taxon>Phyllobacteriaceae</taxon>
        <taxon>Ollibium</taxon>
    </lineage>
</organism>
<sequence>MGTIHKSAPVLETERTLLRPHRLEDFDAYCAMGADPAVFRFIGGRARTREETWQRLLRHPGMWSLIGFGFWAIEDRASGRFIGEAGFHDLKRAIEPSIEGLPEAGWSLTSDMHGKGLGGEIVRRMLEWADGDLRAPRTVCIIDPENAASLGVARKCGYREYARTTYHDEPTILLERANDA</sequence>